<dbReference type="Proteomes" id="UP000037069">
    <property type="component" value="Unassembled WGS sequence"/>
</dbReference>
<dbReference type="OrthoDB" id="8185860at2759"/>
<comment type="subcellular location">
    <subcellularLocation>
        <location evidence="1 10">Cell membrane</location>
        <topology evidence="1 10">Multi-pass membrane protein</topology>
    </subcellularLocation>
</comment>
<dbReference type="PANTHER" id="PTHR21137">
    <property type="entry name" value="ODORANT RECEPTOR"/>
    <property type="match status" value="1"/>
</dbReference>
<dbReference type="GO" id="GO:0007165">
    <property type="term" value="P:signal transduction"/>
    <property type="evidence" value="ECO:0007669"/>
    <property type="project" value="UniProtKB-KW"/>
</dbReference>
<keyword evidence="7 10" id="KW-0472">Membrane</keyword>
<keyword evidence="6 10" id="KW-1133">Transmembrane helix</keyword>
<keyword evidence="9 10" id="KW-0807">Transducer</keyword>
<dbReference type="Pfam" id="PF02949">
    <property type="entry name" value="7tm_6"/>
    <property type="match status" value="1"/>
</dbReference>
<feature type="transmembrane region" description="Helical" evidence="10">
    <location>
        <begin position="154"/>
        <end position="175"/>
    </location>
</feature>
<evidence type="ECO:0000256" key="3">
    <source>
        <dbReference type="ARBA" id="ARBA00022606"/>
    </source>
</evidence>
<evidence type="ECO:0000256" key="9">
    <source>
        <dbReference type="ARBA" id="ARBA00023224"/>
    </source>
</evidence>
<feature type="transmembrane region" description="Helical" evidence="10">
    <location>
        <begin position="51"/>
        <end position="69"/>
    </location>
</feature>
<feature type="transmembrane region" description="Helical" evidence="10">
    <location>
        <begin position="246"/>
        <end position="264"/>
    </location>
</feature>
<feature type="transmembrane region" description="Helical" evidence="10">
    <location>
        <begin position="276"/>
        <end position="294"/>
    </location>
</feature>
<dbReference type="OMA" id="VWIFRTA"/>
<keyword evidence="12" id="KW-1185">Reference proteome</keyword>
<evidence type="ECO:0000256" key="4">
    <source>
        <dbReference type="ARBA" id="ARBA00022692"/>
    </source>
</evidence>
<sequence>MGIDINNLKRRKLLKDFGKFVLLISCTIYLEYGLIRFVAQSVSNIDKATGALSMFNQGCLILIKISVFLTKGDKFMKLIWDMNLLAMRANPEEYKKWLSENQRSQLIGKMYFYACWIAVGCAGVVPIIFMIYDYKQNGVFNGKLPFGGKFPFDQFGQIIFALNYILSLIYIYALLNMTVGIDTLYGWYIYNISAHFRILRCKVESVALKLKNNDNENFIRDIGSIVNYHNKTINFTQDLNNIFGEILWAEVMLSCLQMCFAIYTLNNDDDVSNMPFNFMVLVAVVMQLMIYCFGGEKIKNESLMLCLDFYLHFPWHKMPAQQKKLMLLPLMRAQTLSVLRGLFFEVDRNLLVYVSL</sequence>
<evidence type="ECO:0000256" key="1">
    <source>
        <dbReference type="ARBA" id="ARBA00004651"/>
    </source>
</evidence>
<comment type="caution">
    <text evidence="11">The sequence shown here is derived from an EMBL/GenBank/DDBJ whole genome shotgun (WGS) entry which is preliminary data.</text>
</comment>
<comment type="caution">
    <text evidence="10">Lacks conserved residue(s) required for the propagation of feature annotation.</text>
</comment>
<evidence type="ECO:0000256" key="8">
    <source>
        <dbReference type="ARBA" id="ARBA00023170"/>
    </source>
</evidence>
<comment type="similarity">
    <text evidence="10">Belongs to the insect chemoreceptor superfamily. Heteromeric odorant receptor channel (TC 1.A.69) family.</text>
</comment>
<dbReference type="GO" id="GO:0005886">
    <property type="term" value="C:plasma membrane"/>
    <property type="evidence" value="ECO:0007669"/>
    <property type="project" value="UniProtKB-SubCell"/>
</dbReference>
<keyword evidence="8 10" id="KW-0675">Receptor</keyword>
<evidence type="ECO:0000256" key="5">
    <source>
        <dbReference type="ARBA" id="ARBA00022725"/>
    </source>
</evidence>
<evidence type="ECO:0000256" key="10">
    <source>
        <dbReference type="RuleBase" id="RU351113"/>
    </source>
</evidence>
<protein>
    <recommendedName>
        <fullName evidence="10">Odorant receptor</fullName>
    </recommendedName>
</protein>
<dbReference type="EMBL" id="JRES01001455">
    <property type="protein sequence ID" value="KNC22741.1"/>
    <property type="molecule type" value="Genomic_DNA"/>
</dbReference>
<dbReference type="AlphaFoldDB" id="A0A0L0BRT7"/>
<reference evidence="11 12" key="1">
    <citation type="journal article" date="2015" name="Nat. Commun.">
        <title>Lucilia cuprina genome unlocks parasitic fly biology to underpin future interventions.</title>
        <authorList>
            <person name="Anstead C.A."/>
            <person name="Korhonen P.K."/>
            <person name="Young N.D."/>
            <person name="Hall R.S."/>
            <person name="Jex A.R."/>
            <person name="Murali S.C."/>
            <person name="Hughes D.S."/>
            <person name="Lee S.F."/>
            <person name="Perry T."/>
            <person name="Stroehlein A.J."/>
            <person name="Ansell B.R."/>
            <person name="Breugelmans B."/>
            <person name="Hofmann A."/>
            <person name="Qu J."/>
            <person name="Dugan S."/>
            <person name="Lee S.L."/>
            <person name="Chao H."/>
            <person name="Dinh H."/>
            <person name="Han Y."/>
            <person name="Doddapaneni H.V."/>
            <person name="Worley K.C."/>
            <person name="Muzny D.M."/>
            <person name="Ioannidis P."/>
            <person name="Waterhouse R.M."/>
            <person name="Zdobnov E.M."/>
            <person name="James P.J."/>
            <person name="Bagnall N.H."/>
            <person name="Kotze A.C."/>
            <person name="Gibbs R.A."/>
            <person name="Richards S."/>
            <person name="Batterham P."/>
            <person name="Gasser R.B."/>
        </authorList>
    </citation>
    <scope>NUCLEOTIDE SEQUENCE [LARGE SCALE GENOMIC DNA]</scope>
    <source>
        <strain evidence="11 12">LS</strain>
        <tissue evidence="11">Full body</tissue>
    </source>
</reference>
<organism evidence="11 12">
    <name type="scientific">Lucilia cuprina</name>
    <name type="common">Green bottle fly</name>
    <name type="synonym">Australian sheep blowfly</name>
    <dbReference type="NCBI Taxonomy" id="7375"/>
    <lineage>
        <taxon>Eukaryota</taxon>
        <taxon>Metazoa</taxon>
        <taxon>Ecdysozoa</taxon>
        <taxon>Arthropoda</taxon>
        <taxon>Hexapoda</taxon>
        <taxon>Insecta</taxon>
        <taxon>Pterygota</taxon>
        <taxon>Neoptera</taxon>
        <taxon>Endopterygota</taxon>
        <taxon>Diptera</taxon>
        <taxon>Brachycera</taxon>
        <taxon>Muscomorpha</taxon>
        <taxon>Oestroidea</taxon>
        <taxon>Calliphoridae</taxon>
        <taxon>Luciliinae</taxon>
        <taxon>Lucilia</taxon>
    </lineage>
</organism>
<evidence type="ECO:0000256" key="2">
    <source>
        <dbReference type="ARBA" id="ARBA00022475"/>
    </source>
</evidence>
<name>A0A0L0BRT7_LUCCU</name>
<evidence type="ECO:0000313" key="12">
    <source>
        <dbReference type="Proteomes" id="UP000037069"/>
    </source>
</evidence>
<keyword evidence="3 10" id="KW-0716">Sensory transduction</keyword>
<dbReference type="GO" id="GO:0005549">
    <property type="term" value="F:odorant binding"/>
    <property type="evidence" value="ECO:0007669"/>
    <property type="project" value="InterPro"/>
</dbReference>
<dbReference type="InterPro" id="IPR004117">
    <property type="entry name" value="7tm6_olfct_rcpt"/>
</dbReference>
<dbReference type="GO" id="GO:0004984">
    <property type="term" value="F:olfactory receptor activity"/>
    <property type="evidence" value="ECO:0007669"/>
    <property type="project" value="InterPro"/>
</dbReference>
<evidence type="ECO:0000256" key="7">
    <source>
        <dbReference type="ARBA" id="ARBA00023136"/>
    </source>
</evidence>
<feature type="transmembrane region" description="Helical" evidence="10">
    <location>
        <begin position="111"/>
        <end position="134"/>
    </location>
</feature>
<proteinExistence type="inferred from homology"/>
<keyword evidence="4 10" id="KW-0812">Transmembrane</keyword>
<accession>A0A0L0BRT7</accession>
<gene>
    <name evidence="11" type="ORF">FF38_04098</name>
</gene>
<feature type="transmembrane region" description="Helical" evidence="10">
    <location>
        <begin position="20"/>
        <end position="39"/>
    </location>
</feature>
<keyword evidence="5 10" id="KW-0552">Olfaction</keyword>
<evidence type="ECO:0000313" key="11">
    <source>
        <dbReference type="EMBL" id="KNC22741.1"/>
    </source>
</evidence>
<keyword evidence="2" id="KW-1003">Cell membrane</keyword>
<dbReference type="PANTHER" id="PTHR21137:SF43">
    <property type="entry name" value="ODORANT RECEPTOR 47A-RELATED"/>
    <property type="match status" value="1"/>
</dbReference>
<evidence type="ECO:0000256" key="6">
    <source>
        <dbReference type="ARBA" id="ARBA00022989"/>
    </source>
</evidence>